<evidence type="ECO:0000256" key="9">
    <source>
        <dbReference type="ARBA" id="ARBA00023033"/>
    </source>
</evidence>
<dbReference type="GO" id="GO:0016705">
    <property type="term" value="F:oxidoreductase activity, acting on paired donors, with incorporation or reduction of molecular oxygen"/>
    <property type="evidence" value="ECO:0007669"/>
    <property type="project" value="InterPro"/>
</dbReference>
<evidence type="ECO:0000256" key="11">
    <source>
        <dbReference type="PIRSR" id="PIRSR602401-1"/>
    </source>
</evidence>
<dbReference type="PRINTS" id="PR00463">
    <property type="entry name" value="EP450I"/>
</dbReference>
<keyword evidence="7 12" id="KW-0560">Oxidoreductase</keyword>
<evidence type="ECO:0000256" key="7">
    <source>
        <dbReference type="ARBA" id="ARBA00023002"/>
    </source>
</evidence>
<keyword evidence="14" id="KW-1185">Reference proteome</keyword>
<dbReference type="FunFam" id="1.10.630.10:FF:000026">
    <property type="entry name" value="Cytochrome P450 82C4"/>
    <property type="match status" value="1"/>
</dbReference>
<name>A0AAW2C3F4_9ROSI</name>
<comment type="similarity">
    <text evidence="2 12">Belongs to the cytochrome P450 family.</text>
</comment>
<evidence type="ECO:0000256" key="3">
    <source>
        <dbReference type="ARBA" id="ARBA00022617"/>
    </source>
</evidence>
<dbReference type="InterPro" id="IPR050651">
    <property type="entry name" value="Plant_Cytochrome_P450_Monoox"/>
</dbReference>
<evidence type="ECO:0000256" key="10">
    <source>
        <dbReference type="ARBA" id="ARBA00023136"/>
    </source>
</evidence>
<evidence type="ECO:0000256" key="2">
    <source>
        <dbReference type="ARBA" id="ARBA00010617"/>
    </source>
</evidence>
<evidence type="ECO:0000256" key="12">
    <source>
        <dbReference type="RuleBase" id="RU000461"/>
    </source>
</evidence>
<dbReference type="GO" id="GO:0016020">
    <property type="term" value="C:membrane"/>
    <property type="evidence" value="ECO:0007669"/>
    <property type="project" value="UniProtKB-SubCell"/>
</dbReference>
<dbReference type="Proteomes" id="UP001459277">
    <property type="component" value="Unassembled WGS sequence"/>
</dbReference>
<keyword evidence="5 11" id="KW-0479">Metal-binding</keyword>
<dbReference type="PROSITE" id="PS00086">
    <property type="entry name" value="CYTOCHROME_P450"/>
    <property type="match status" value="1"/>
</dbReference>
<comment type="subcellular location">
    <subcellularLocation>
        <location evidence="1">Membrane</location>
        <topology evidence="1">Single-pass membrane protein</topology>
    </subcellularLocation>
</comment>
<dbReference type="AlphaFoldDB" id="A0AAW2C3F4"/>
<accession>A0AAW2C3F4</accession>
<dbReference type="GO" id="GO:0004497">
    <property type="term" value="F:monooxygenase activity"/>
    <property type="evidence" value="ECO:0007669"/>
    <property type="project" value="UniProtKB-KW"/>
</dbReference>
<dbReference type="GO" id="GO:0005506">
    <property type="term" value="F:iron ion binding"/>
    <property type="evidence" value="ECO:0007669"/>
    <property type="project" value="InterPro"/>
</dbReference>
<dbReference type="Pfam" id="PF00067">
    <property type="entry name" value="p450"/>
    <property type="match status" value="1"/>
</dbReference>
<dbReference type="GO" id="GO:0020037">
    <property type="term" value="F:heme binding"/>
    <property type="evidence" value="ECO:0007669"/>
    <property type="project" value="InterPro"/>
</dbReference>
<gene>
    <name evidence="13" type="ORF">SO802_022513</name>
</gene>
<evidence type="ECO:0000256" key="4">
    <source>
        <dbReference type="ARBA" id="ARBA00022692"/>
    </source>
</evidence>
<feature type="binding site" description="axial binding residue" evidence="11">
    <location>
        <position position="462"/>
    </location>
    <ligand>
        <name>heme</name>
        <dbReference type="ChEBI" id="CHEBI:30413"/>
    </ligand>
    <ligandPart>
        <name>Fe</name>
        <dbReference type="ChEBI" id="CHEBI:18248"/>
    </ligandPart>
</feature>
<dbReference type="EMBL" id="JAZDWU010000008">
    <property type="protein sequence ID" value="KAK9992810.1"/>
    <property type="molecule type" value="Genomic_DNA"/>
</dbReference>
<dbReference type="SUPFAM" id="SSF48264">
    <property type="entry name" value="Cytochrome P450"/>
    <property type="match status" value="1"/>
</dbReference>
<evidence type="ECO:0000256" key="5">
    <source>
        <dbReference type="ARBA" id="ARBA00022723"/>
    </source>
</evidence>
<proteinExistence type="inferred from homology"/>
<evidence type="ECO:0000256" key="1">
    <source>
        <dbReference type="ARBA" id="ARBA00004167"/>
    </source>
</evidence>
<keyword evidence="3 11" id="KW-0349">Heme</keyword>
<sequence length="528" mass="59421">MEITSHLLAIAVFFLLALLYNEWRVRIGSHKIKGMLAPEPSGALPIIGHLRKLRGQNPIARTLGAMADKVGPIFMIRLGMKPALVISNHEAVKECFTTNDKTFAARPMSSQGKHLGYNYAVFGFSSYGKYWLKIRKLIKLELLSSRRLETLKNVQVFEVETVTKDLYTLCKSNEINQAHVVISEWVERLTFNNITRMIAGKRHFDSFTHGNDGEAQAAQRIGKNIKAFLYAAGVPVISDLIPFLGCFDLLGQVKSMKRIARELDSAAGSWIEEHSMRRLKGSEPTDKLDFIDVMLSAIEDDAFGHTRETIIKATAMSLILAGSDTTSLTLTWLLSILLNNKHALKQAQEELDLKVGRDRWVDDHDIKDLVYIQGIVKETLRLYPPSPLSVPHEAMEDCHVCGYYVPKGTRLLVNLWKLHRDPRIWEDPEKFLPERFLTSHASIDASGQHFEFIPFGSGRRFCPGYAIALKVSYLAVARLLQGFEFTTPSNMLVDMTEGLGITLPKATPLEALLTPRLASRLYQSQTEI</sequence>
<organism evidence="13 14">
    <name type="scientific">Lithocarpus litseifolius</name>
    <dbReference type="NCBI Taxonomy" id="425828"/>
    <lineage>
        <taxon>Eukaryota</taxon>
        <taxon>Viridiplantae</taxon>
        <taxon>Streptophyta</taxon>
        <taxon>Embryophyta</taxon>
        <taxon>Tracheophyta</taxon>
        <taxon>Spermatophyta</taxon>
        <taxon>Magnoliopsida</taxon>
        <taxon>eudicotyledons</taxon>
        <taxon>Gunneridae</taxon>
        <taxon>Pentapetalae</taxon>
        <taxon>rosids</taxon>
        <taxon>fabids</taxon>
        <taxon>Fagales</taxon>
        <taxon>Fagaceae</taxon>
        <taxon>Lithocarpus</taxon>
    </lineage>
</organism>
<dbReference type="InterPro" id="IPR001128">
    <property type="entry name" value="Cyt_P450"/>
</dbReference>
<keyword evidence="9 12" id="KW-0503">Monooxygenase</keyword>
<keyword evidence="4" id="KW-0812">Transmembrane</keyword>
<dbReference type="PANTHER" id="PTHR47947:SF1">
    <property type="entry name" value="CYTOCHROME P450 82E3"/>
    <property type="match status" value="1"/>
</dbReference>
<comment type="caution">
    <text evidence="13">The sequence shown here is derived from an EMBL/GenBank/DDBJ whole genome shotgun (WGS) entry which is preliminary data.</text>
</comment>
<dbReference type="InterPro" id="IPR017972">
    <property type="entry name" value="Cyt_P450_CS"/>
</dbReference>
<comment type="cofactor">
    <cofactor evidence="11">
        <name>heme</name>
        <dbReference type="ChEBI" id="CHEBI:30413"/>
    </cofactor>
</comment>
<evidence type="ECO:0000256" key="6">
    <source>
        <dbReference type="ARBA" id="ARBA00022989"/>
    </source>
</evidence>
<dbReference type="PRINTS" id="PR00385">
    <property type="entry name" value="P450"/>
</dbReference>
<keyword evidence="6" id="KW-1133">Transmembrane helix</keyword>
<evidence type="ECO:0000313" key="14">
    <source>
        <dbReference type="Proteomes" id="UP001459277"/>
    </source>
</evidence>
<evidence type="ECO:0000313" key="13">
    <source>
        <dbReference type="EMBL" id="KAK9992810.1"/>
    </source>
</evidence>
<keyword evidence="8 11" id="KW-0408">Iron</keyword>
<dbReference type="InterPro" id="IPR036396">
    <property type="entry name" value="Cyt_P450_sf"/>
</dbReference>
<keyword evidence="10" id="KW-0472">Membrane</keyword>
<reference evidence="13 14" key="1">
    <citation type="submission" date="2024-01" db="EMBL/GenBank/DDBJ databases">
        <title>A telomere-to-telomere, gap-free genome of sweet tea (Lithocarpus litseifolius).</title>
        <authorList>
            <person name="Zhou J."/>
        </authorList>
    </citation>
    <scope>NUCLEOTIDE SEQUENCE [LARGE SCALE GENOMIC DNA]</scope>
    <source>
        <strain evidence="13">Zhou-2022a</strain>
        <tissue evidence="13">Leaf</tissue>
    </source>
</reference>
<evidence type="ECO:0000256" key="8">
    <source>
        <dbReference type="ARBA" id="ARBA00023004"/>
    </source>
</evidence>
<protein>
    <submittedName>
        <fullName evidence="13">Uncharacterized protein</fullName>
    </submittedName>
</protein>
<dbReference type="PANTHER" id="PTHR47947">
    <property type="entry name" value="CYTOCHROME P450 82C3-RELATED"/>
    <property type="match status" value="1"/>
</dbReference>
<dbReference type="Gene3D" id="1.10.630.10">
    <property type="entry name" value="Cytochrome P450"/>
    <property type="match status" value="1"/>
</dbReference>
<dbReference type="InterPro" id="IPR002401">
    <property type="entry name" value="Cyt_P450_E_grp-I"/>
</dbReference>